<evidence type="ECO:0000256" key="4">
    <source>
        <dbReference type="ARBA" id="ARBA00023136"/>
    </source>
</evidence>
<feature type="compositionally biased region" description="Polar residues" evidence="6">
    <location>
        <begin position="344"/>
        <end position="357"/>
    </location>
</feature>
<feature type="transmembrane region" description="Helical" evidence="7">
    <location>
        <begin position="6"/>
        <end position="25"/>
    </location>
</feature>
<evidence type="ECO:0000256" key="6">
    <source>
        <dbReference type="SAM" id="MobiDB-lite"/>
    </source>
</evidence>
<evidence type="ECO:0000256" key="5">
    <source>
        <dbReference type="ARBA" id="ARBA00038359"/>
    </source>
</evidence>
<accession>A0A9P8WCT5</accession>
<comment type="caution">
    <text evidence="9">The sequence shown here is derived from an EMBL/GenBank/DDBJ whole genome shotgun (WGS) entry which is preliminary data.</text>
</comment>
<keyword evidence="4 7" id="KW-0472">Membrane</keyword>
<feature type="transmembrane region" description="Helical" evidence="7">
    <location>
        <begin position="197"/>
        <end position="220"/>
    </location>
</feature>
<reference evidence="9 10" key="1">
    <citation type="journal article" date="2021" name="Nat. Commun.">
        <title>Genetic determinants of endophytism in the Arabidopsis root mycobiome.</title>
        <authorList>
            <person name="Mesny F."/>
            <person name="Miyauchi S."/>
            <person name="Thiergart T."/>
            <person name="Pickel B."/>
            <person name="Atanasova L."/>
            <person name="Karlsson M."/>
            <person name="Huettel B."/>
            <person name="Barry K.W."/>
            <person name="Haridas S."/>
            <person name="Chen C."/>
            <person name="Bauer D."/>
            <person name="Andreopoulos W."/>
            <person name="Pangilinan J."/>
            <person name="LaButti K."/>
            <person name="Riley R."/>
            <person name="Lipzen A."/>
            <person name="Clum A."/>
            <person name="Drula E."/>
            <person name="Henrissat B."/>
            <person name="Kohler A."/>
            <person name="Grigoriev I.V."/>
            <person name="Martin F.M."/>
            <person name="Hacquard S."/>
        </authorList>
    </citation>
    <scope>NUCLEOTIDE SEQUENCE [LARGE SCALE GENOMIC DNA]</scope>
    <source>
        <strain evidence="9 10">MPI-CAGE-CH-0241</strain>
    </source>
</reference>
<dbReference type="GO" id="GO:0016020">
    <property type="term" value="C:membrane"/>
    <property type="evidence" value="ECO:0007669"/>
    <property type="project" value="UniProtKB-SubCell"/>
</dbReference>
<feature type="region of interest" description="Disordered" evidence="6">
    <location>
        <begin position="299"/>
        <end position="357"/>
    </location>
</feature>
<dbReference type="InterPro" id="IPR052337">
    <property type="entry name" value="SAT4-like"/>
</dbReference>
<dbReference type="PANTHER" id="PTHR33048">
    <property type="entry name" value="PTH11-LIKE INTEGRAL MEMBRANE PROTEIN (AFU_ORTHOLOGUE AFUA_5G11245)"/>
    <property type="match status" value="1"/>
</dbReference>
<dbReference type="EMBL" id="JAGPYM010000006">
    <property type="protein sequence ID" value="KAH6893351.1"/>
    <property type="molecule type" value="Genomic_DNA"/>
</dbReference>
<feature type="transmembrane region" description="Helical" evidence="7">
    <location>
        <begin position="41"/>
        <end position="63"/>
    </location>
</feature>
<evidence type="ECO:0000256" key="7">
    <source>
        <dbReference type="SAM" id="Phobius"/>
    </source>
</evidence>
<comment type="similarity">
    <text evidence="5">Belongs to the SAT4 family.</text>
</comment>
<dbReference type="OrthoDB" id="2988756at2759"/>
<feature type="domain" description="Rhodopsin" evidence="8">
    <location>
        <begin position="21"/>
        <end position="290"/>
    </location>
</feature>
<evidence type="ECO:0000256" key="2">
    <source>
        <dbReference type="ARBA" id="ARBA00022692"/>
    </source>
</evidence>
<keyword evidence="2 7" id="KW-0812">Transmembrane</keyword>
<dbReference type="InterPro" id="IPR049326">
    <property type="entry name" value="Rhodopsin_dom_fungi"/>
</dbReference>
<keyword evidence="10" id="KW-1185">Reference proteome</keyword>
<dbReference type="Pfam" id="PF20684">
    <property type="entry name" value="Fung_rhodopsin"/>
    <property type="match status" value="1"/>
</dbReference>
<evidence type="ECO:0000256" key="1">
    <source>
        <dbReference type="ARBA" id="ARBA00004141"/>
    </source>
</evidence>
<protein>
    <recommendedName>
        <fullName evidence="8">Rhodopsin domain-containing protein</fullName>
    </recommendedName>
</protein>
<feature type="transmembrane region" description="Helical" evidence="7">
    <location>
        <begin position="97"/>
        <end position="119"/>
    </location>
</feature>
<proteinExistence type="inferred from homology"/>
<organism evidence="9 10">
    <name type="scientific">Thelonectria olida</name>
    <dbReference type="NCBI Taxonomy" id="1576542"/>
    <lineage>
        <taxon>Eukaryota</taxon>
        <taxon>Fungi</taxon>
        <taxon>Dikarya</taxon>
        <taxon>Ascomycota</taxon>
        <taxon>Pezizomycotina</taxon>
        <taxon>Sordariomycetes</taxon>
        <taxon>Hypocreomycetidae</taxon>
        <taxon>Hypocreales</taxon>
        <taxon>Nectriaceae</taxon>
        <taxon>Thelonectria</taxon>
    </lineage>
</organism>
<dbReference type="PANTHER" id="PTHR33048:SF2">
    <property type="entry name" value="SRPK"/>
    <property type="match status" value="1"/>
</dbReference>
<keyword evidence="3 7" id="KW-1133">Transmembrane helix</keyword>
<feature type="transmembrane region" description="Helical" evidence="7">
    <location>
        <begin position="232"/>
        <end position="255"/>
    </location>
</feature>
<evidence type="ECO:0000259" key="8">
    <source>
        <dbReference type="Pfam" id="PF20684"/>
    </source>
</evidence>
<dbReference type="Proteomes" id="UP000777438">
    <property type="component" value="Unassembled WGS sequence"/>
</dbReference>
<evidence type="ECO:0000256" key="3">
    <source>
        <dbReference type="ARBA" id="ARBA00022989"/>
    </source>
</evidence>
<dbReference type="AlphaFoldDB" id="A0A9P8WCT5"/>
<name>A0A9P8WCT5_9HYPO</name>
<comment type="subcellular location">
    <subcellularLocation>
        <location evidence="1">Membrane</location>
        <topology evidence="1">Multi-pass membrane protein</topology>
    </subcellularLocation>
</comment>
<feature type="transmembrane region" description="Helical" evidence="7">
    <location>
        <begin position="267"/>
        <end position="288"/>
    </location>
</feature>
<evidence type="ECO:0000313" key="10">
    <source>
        <dbReference type="Proteomes" id="UP000777438"/>
    </source>
</evidence>
<evidence type="ECO:0000313" key="9">
    <source>
        <dbReference type="EMBL" id="KAH6893351.1"/>
    </source>
</evidence>
<feature type="transmembrane region" description="Helical" evidence="7">
    <location>
        <begin position="131"/>
        <end position="152"/>
    </location>
</feature>
<sequence>MSDFETEAFTLLGIGLTILFLRMFARFQAVGLRDLAWDDHFMVLAAVLYSAETALAYSVGAYWHGLANSGMTDEEREALDPSSQEYLLRVNGSKTQVAGWCVYITLLWTLKAAMCTFYLRLTEGLDNYRPRIFAGFILIFTTWVVVLLSILLGCRPLSNNWQINPNPGSKLCNTNWHETLLIDPVDKCQPAISRINLFVTVVLNGVSDMYLLSIPLPMVFSVRLPVAKKLGLIALFSGGVFITSAGILRCVLILMDPVQGAEHAGYWAVRETFVAVVTTNLPVVFPFIRRKLSPILGSMASTGRSGGGTSKRTKNPLPGSIRLNDLPTAMGSGTSEVRLKKKQSATQYPIPSENGSMYSLHEGIRKETEVRIVAEARGQTPDSQRDLARALYGQPGVAGRTDVVHVEEDIHGQQKTRVGGNLV</sequence>
<gene>
    <name evidence="9" type="ORF">B0T10DRAFT_482075</name>
</gene>